<dbReference type="EMBL" id="AGNL01008935">
    <property type="protein sequence ID" value="EJK70179.1"/>
    <property type="molecule type" value="Genomic_DNA"/>
</dbReference>
<feature type="region of interest" description="Disordered" evidence="1">
    <location>
        <begin position="33"/>
        <end position="53"/>
    </location>
</feature>
<feature type="compositionally biased region" description="Polar residues" evidence="1">
    <location>
        <begin position="725"/>
        <end position="737"/>
    </location>
</feature>
<feature type="region of interest" description="Disordered" evidence="1">
    <location>
        <begin position="660"/>
        <end position="679"/>
    </location>
</feature>
<feature type="compositionally biased region" description="Basic and acidic residues" evidence="1">
    <location>
        <begin position="826"/>
        <end position="839"/>
    </location>
</feature>
<evidence type="ECO:0000313" key="3">
    <source>
        <dbReference type="Proteomes" id="UP000266841"/>
    </source>
</evidence>
<protein>
    <submittedName>
        <fullName evidence="2">Uncharacterized protein</fullName>
    </submittedName>
</protein>
<dbReference type="OMA" id="DQSVATW"/>
<feature type="region of interest" description="Disordered" evidence="1">
    <location>
        <begin position="718"/>
        <end position="737"/>
    </location>
</feature>
<organism evidence="2 3">
    <name type="scientific">Thalassiosira oceanica</name>
    <name type="common">Marine diatom</name>
    <dbReference type="NCBI Taxonomy" id="159749"/>
    <lineage>
        <taxon>Eukaryota</taxon>
        <taxon>Sar</taxon>
        <taxon>Stramenopiles</taxon>
        <taxon>Ochrophyta</taxon>
        <taxon>Bacillariophyta</taxon>
        <taxon>Coscinodiscophyceae</taxon>
        <taxon>Thalassiosirophycidae</taxon>
        <taxon>Thalassiosirales</taxon>
        <taxon>Thalassiosiraceae</taxon>
        <taxon>Thalassiosira</taxon>
    </lineage>
</organism>
<feature type="region of interest" description="Disordered" evidence="1">
    <location>
        <begin position="826"/>
        <end position="896"/>
    </location>
</feature>
<feature type="compositionally biased region" description="Polar residues" evidence="1">
    <location>
        <begin position="946"/>
        <end position="967"/>
    </location>
</feature>
<feature type="compositionally biased region" description="Polar residues" evidence="1">
    <location>
        <begin position="975"/>
        <end position="985"/>
    </location>
</feature>
<proteinExistence type="predicted"/>
<feature type="compositionally biased region" description="Acidic residues" evidence="1">
    <location>
        <begin position="42"/>
        <end position="53"/>
    </location>
</feature>
<feature type="compositionally biased region" description="Polar residues" evidence="1">
    <location>
        <begin position="885"/>
        <end position="895"/>
    </location>
</feature>
<evidence type="ECO:0000256" key="1">
    <source>
        <dbReference type="SAM" id="MobiDB-lite"/>
    </source>
</evidence>
<gene>
    <name evidence="2" type="ORF">THAOC_08485</name>
</gene>
<keyword evidence="3" id="KW-1185">Reference proteome</keyword>
<evidence type="ECO:0000313" key="2">
    <source>
        <dbReference type="EMBL" id="EJK70179.1"/>
    </source>
</evidence>
<reference evidence="2 3" key="1">
    <citation type="journal article" date="2012" name="Genome Biol.">
        <title>Genome and low-iron response of an oceanic diatom adapted to chronic iron limitation.</title>
        <authorList>
            <person name="Lommer M."/>
            <person name="Specht M."/>
            <person name="Roy A.S."/>
            <person name="Kraemer L."/>
            <person name="Andreson R."/>
            <person name="Gutowska M.A."/>
            <person name="Wolf J."/>
            <person name="Bergner S.V."/>
            <person name="Schilhabel M.B."/>
            <person name="Klostermeier U.C."/>
            <person name="Beiko R.G."/>
            <person name="Rosenstiel P."/>
            <person name="Hippler M."/>
            <person name="Laroche J."/>
        </authorList>
    </citation>
    <scope>NUCLEOTIDE SEQUENCE [LARGE SCALE GENOMIC DNA]</scope>
    <source>
        <strain evidence="2 3">CCMP1005</strain>
    </source>
</reference>
<name>K0SYZ6_THAOC</name>
<dbReference type="Proteomes" id="UP000266841">
    <property type="component" value="Unassembled WGS sequence"/>
</dbReference>
<dbReference type="AlphaFoldDB" id="K0SYZ6"/>
<dbReference type="eggNOG" id="ENOG502T7JF">
    <property type="taxonomic scope" value="Eukaryota"/>
</dbReference>
<accession>K0SYZ6</accession>
<dbReference type="OrthoDB" id="10675980at2759"/>
<comment type="caution">
    <text evidence="2">The sequence shown here is derived from an EMBL/GenBank/DDBJ whole genome shotgun (WGS) entry which is preliminary data.</text>
</comment>
<feature type="compositionally biased region" description="Acidic residues" evidence="1">
    <location>
        <begin position="864"/>
        <end position="876"/>
    </location>
</feature>
<sequence>MADEGDSLATWNTTNTVGLTGNVVDHVPEERISHHHRPAQGLEEEEEGEDELDDIDDDMTVETSNAIKDEPSVSTFATQSAQERGISNVVDAIPTFAGGGVAGRSVASAHAIRAAAAAGDDRSVGNDTMTTLGDLGSIYEEPLDSSGYAYGRQRFLSGDNQLDRRHLVVDVIPEQTGCGSVMSGTTNHSVRTADEESRGTFATMSTAGAGANQRRFGDQEKGEDLVDQLPLDGPKSVVSGATNLAVRLNDDQSVATWATSATSAIVGHVNEHVVDKTPPDATVRDGDVSDEATGRAIKDPEDASVTTWNTLSLAGNLGVPVRASDDEHMVDQVPVSGSDTVRSGTTDAAVRLNDDQSVATWLTTKSSAVATHVDEHVVDATPEDDVDYVALKSADVASRATGRAVRDPDDQSTTTWNTLSSSAVAQDNQPDRAGIPFPEAYPVDRVPSYPNSVNQEWQSGSTVQAVRAFDDQSVVTFATVTEVNNPGHGNSDNLVDKVPTNFSTRPGLLLNGTDSAAVSDESVQMGDNASLATWATTNTMGNQLTGKVVDLVPSNEKGGGDDSKSFSTNRAIKDETSVATFTTSGMSHTSKVAEVIDCIPTFAGGNSVASGATSRAVRIVDDCKADDNRSTISLNTMTTYGDVNSTCEEENSSVVDLRNGDVVDRTPSSSGDKVEATASISGRTDSAVKGDDLTINTIATNASLPAIARQPTAGILRESRIRRQSAPSPSPNSGYQSYDMNGPENVSNTHLLRAITDLRFHVDYRIGELREFNRLDSERILQAVQQEQQKRTALEARLHSQLLLQSESMVAMELKLLRLEAKINQRDSRRRQRSLERRQPGMGANAPIDRLPPIAATSSTPNGSDDEEIDSFEEQENIPRANRQAPGSTSLSQSGMLRGGGPIAVVTRSGASVASAVTATSFQDQEDFAHAHDDRSDGIDEDDGSASTPTQGSRNPVTAQRVVSNIPSILLNPLHSGSNDPQSTRAVRGESDGLSTLQTNASTRTAATMDSTVITSTTRGESVGITRINSRAFDEGLLTEEAERESVARSTLRSSSIDLSADGIGNEDEEISQATETLGTTSVASASLDPGPSILSTAAVAPSRSFASRRANAAYSNANAGPANREIDGGADSITMPDELDVDNLSDVAEQVAQSSRVWRNEYEARLRALERNFNNN</sequence>
<feature type="region of interest" description="Disordered" evidence="1">
    <location>
        <begin position="932"/>
        <end position="995"/>
    </location>
</feature>